<dbReference type="RefSeq" id="WP_155088359.1">
    <property type="nucleotide sequence ID" value="NZ_WJYA01000004.1"/>
</dbReference>
<sequence>MNKSGSIFCFVQLYHISEQGGGAEVQSNYLAAELARRGCVVHYICKTINPDKIGTVSKINGTIIHWIENRPTHSKSSIKEIYKILQIVNPEYIIERMSSAFGLAIIKYRQKYNCKYIWICTDNHSALKYKNVIQTYQKLNLIKFSYALRKSIYTDLIRQKAIRICDYVFIQNKVQKSLIQKNFNKKAFNMISGHPLSKSITSISERLQDKVVLWCANLGKHKRPELFVALASQMQHTNLKFVMVGGHSDKSYVKKLFANKPHNLIVTGQLSFSKALDYFNSAFLLVNTSISEGFSNTYIQAWLRGVPTLVFGADPNDVMVQNEIGYNVHNIKEAENNILSLLNNEILYKMIASNAYNYAKHNHSIKTMTDNFLKSINN</sequence>
<organism evidence="2 3">
    <name type="scientific">Winogradskyella ouciana</name>
    <dbReference type="NCBI Taxonomy" id="2608631"/>
    <lineage>
        <taxon>Bacteria</taxon>
        <taxon>Pseudomonadati</taxon>
        <taxon>Bacteroidota</taxon>
        <taxon>Flavobacteriia</taxon>
        <taxon>Flavobacteriales</taxon>
        <taxon>Flavobacteriaceae</taxon>
        <taxon>Winogradskyella</taxon>
    </lineage>
</organism>
<dbReference type="Gene3D" id="3.40.50.2000">
    <property type="entry name" value="Glycogen Phosphorylase B"/>
    <property type="match status" value="2"/>
</dbReference>
<dbReference type="AlphaFoldDB" id="A0A7K1GB62"/>
<gene>
    <name evidence="2" type="ORF">F1003_06300</name>
</gene>
<dbReference type="GO" id="GO:0016757">
    <property type="term" value="F:glycosyltransferase activity"/>
    <property type="evidence" value="ECO:0007669"/>
    <property type="project" value="InterPro"/>
</dbReference>
<evidence type="ECO:0000259" key="1">
    <source>
        <dbReference type="Pfam" id="PF00534"/>
    </source>
</evidence>
<feature type="domain" description="Glycosyl transferase family 1" evidence="1">
    <location>
        <begin position="205"/>
        <end position="357"/>
    </location>
</feature>
<evidence type="ECO:0000313" key="3">
    <source>
        <dbReference type="Proteomes" id="UP000447545"/>
    </source>
</evidence>
<dbReference type="Pfam" id="PF00534">
    <property type="entry name" value="Glycos_transf_1"/>
    <property type="match status" value="1"/>
</dbReference>
<dbReference type="InterPro" id="IPR001296">
    <property type="entry name" value="Glyco_trans_1"/>
</dbReference>
<keyword evidence="2" id="KW-0808">Transferase</keyword>
<proteinExistence type="predicted"/>
<accession>A0A7K1GB62</accession>
<keyword evidence="3" id="KW-1185">Reference proteome</keyword>
<reference evidence="2 3" key="1">
    <citation type="submission" date="2019-11" db="EMBL/GenBank/DDBJ databases">
        <title>Winogradskyella ouciana sp. nov., isolated from the hadal seawater of the Mariana Trench.</title>
        <authorList>
            <person name="Liu R."/>
        </authorList>
    </citation>
    <scope>NUCLEOTIDE SEQUENCE [LARGE SCALE GENOMIC DNA]</scope>
    <source>
        <strain evidence="2 3">ZXX205</strain>
    </source>
</reference>
<evidence type="ECO:0000313" key="2">
    <source>
        <dbReference type="EMBL" id="MTE26540.1"/>
    </source>
</evidence>
<name>A0A7K1GB62_9FLAO</name>
<dbReference type="CDD" id="cd03801">
    <property type="entry name" value="GT4_PimA-like"/>
    <property type="match status" value="1"/>
</dbReference>
<comment type="caution">
    <text evidence="2">The sequence shown here is derived from an EMBL/GenBank/DDBJ whole genome shotgun (WGS) entry which is preliminary data.</text>
</comment>
<dbReference type="EMBL" id="WJYA01000004">
    <property type="protein sequence ID" value="MTE26540.1"/>
    <property type="molecule type" value="Genomic_DNA"/>
</dbReference>
<dbReference type="PANTHER" id="PTHR12526">
    <property type="entry name" value="GLYCOSYLTRANSFERASE"/>
    <property type="match status" value="1"/>
</dbReference>
<dbReference type="Proteomes" id="UP000447545">
    <property type="component" value="Unassembled WGS sequence"/>
</dbReference>
<dbReference type="SUPFAM" id="SSF53756">
    <property type="entry name" value="UDP-Glycosyltransferase/glycogen phosphorylase"/>
    <property type="match status" value="1"/>
</dbReference>
<protein>
    <submittedName>
        <fullName evidence="2">Glycosyltransferase</fullName>
    </submittedName>
</protein>